<gene>
    <name evidence="1" type="ORF">CPSG_09161</name>
</gene>
<dbReference type="OMA" id="WERQVEW"/>
<organism evidence="2">
    <name type="scientific">Coccidioides posadasii (strain RMSCC 757 / Silveira)</name>
    <name type="common">Valley fever fungus</name>
    <dbReference type="NCBI Taxonomy" id="443226"/>
    <lineage>
        <taxon>Eukaryota</taxon>
        <taxon>Fungi</taxon>
        <taxon>Dikarya</taxon>
        <taxon>Ascomycota</taxon>
        <taxon>Pezizomycotina</taxon>
        <taxon>Eurotiomycetes</taxon>
        <taxon>Eurotiomycetidae</taxon>
        <taxon>Onygenales</taxon>
        <taxon>Onygenaceae</taxon>
        <taxon>Coccidioides</taxon>
    </lineage>
</organism>
<dbReference type="EMBL" id="GL636507">
    <property type="protein sequence ID" value="EFW14311.1"/>
    <property type="molecule type" value="Genomic_DNA"/>
</dbReference>
<keyword evidence="2" id="KW-1185">Reference proteome</keyword>
<name>E9DH14_COCPS</name>
<dbReference type="Gene3D" id="1.10.510.10">
    <property type="entry name" value="Transferase(Phosphotransferase) domain 1"/>
    <property type="match status" value="1"/>
</dbReference>
<reference evidence="2" key="1">
    <citation type="journal article" date="2010" name="Genome Res.">
        <title>Population genomic sequencing of Coccidioides fungi reveals recent hybridization and transposon control.</title>
        <authorList>
            <person name="Neafsey D.E."/>
            <person name="Barker B.M."/>
            <person name="Sharpton T.J."/>
            <person name="Stajich J.E."/>
            <person name="Park D.J."/>
            <person name="Whiston E."/>
            <person name="Hung C.-Y."/>
            <person name="McMahan C."/>
            <person name="White J."/>
            <person name="Sykes S."/>
            <person name="Heiman D."/>
            <person name="Young S."/>
            <person name="Zeng Q."/>
            <person name="Abouelleil A."/>
            <person name="Aftuck L."/>
            <person name="Bessette D."/>
            <person name="Brown A."/>
            <person name="FitzGerald M."/>
            <person name="Lui A."/>
            <person name="Macdonald J.P."/>
            <person name="Priest M."/>
            <person name="Orbach M.J."/>
            <person name="Galgiani J.N."/>
            <person name="Kirkland T.N."/>
            <person name="Cole G.T."/>
            <person name="Birren B.W."/>
            <person name="Henn M.R."/>
            <person name="Taylor J.W."/>
            <person name="Rounsley S.D."/>
        </authorList>
    </citation>
    <scope>NUCLEOTIDE SEQUENCE [LARGE SCALE GENOMIC DNA]</scope>
    <source>
        <strain evidence="2">RMSCC 757 / Silveira</strain>
    </source>
</reference>
<dbReference type="SUPFAM" id="SSF56112">
    <property type="entry name" value="Protein kinase-like (PK-like)"/>
    <property type="match status" value="1"/>
</dbReference>
<dbReference type="InterPro" id="IPR011009">
    <property type="entry name" value="Kinase-like_dom_sf"/>
</dbReference>
<evidence type="ECO:0000313" key="2">
    <source>
        <dbReference type="Proteomes" id="UP000002497"/>
    </source>
</evidence>
<dbReference type="HOGENOM" id="CLU_1777268_0_0_1"/>
<sequence>MKIYPTTNGSWLSFSRYPTPFCRPPEEFFNKPIMIPKAADIWTLGVVLYDAIFNFQYISMPEFWCLHQCMWNMGWDEMLETCQWDVAAGEFKALEDMLRSIMMFELAERPTVKQLLELEYIVKWAMPAWERQVEWKSALTKTLISP</sequence>
<dbReference type="AlphaFoldDB" id="E9DH14"/>
<proteinExistence type="predicted"/>
<dbReference type="VEuPathDB" id="FungiDB:D8B26_001614"/>
<evidence type="ECO:0000313" key="1">
    <source>
        <dbReference type="EMBL" id="EFW14311.1"/>
    </source>
</evidence>
<dbReference type="Proteomes" id="UP000002497">
    <property type="component" value="Unassembled WGS sequence"/>
</dbReference>
<protein>
    <recommendedName>
        <fullName evidence="3">Protein kinase domain-containing protein</fullName>
    </recommendedName>
</protein>
<dbReference type="VEuPathDB" id="FungiDB:CPSG_09161"/>
<accession>E9DH14</accession>
<evidence type="ECO:0008006" key="3">
    <source>
        <dbReference type="Google" id="ProtNLM"/>
    </source>
</evidence>
<reference evidence="2" key="2">
    <citation type="submission" date="2010-03" db="EMBL/GenBank/DDBJ databases">
        <title>The genome sequence of Coccidioides posadasii strain Silveira.</title>
        <authorList>
            <consortium name="The Broad Institute Genome Sequencing Center for Infectious Disease"/>
            <person name="Neafsey D."/>
            <person name="Orbach M."/>
            <person name="Henn M.R."/>
            <person name="Cole G.T."/>
            <person name="Galgiani J."/>
            <person name="Gardner M.J."/>
            <person name="Kirkland T.N."/>
            <person name="Taylor J.W."/>
            <person name="Young S.K."/>
            <person name="Zeng Q."/>
            <person name="Koehrsen M."/>
            <person name="Alvarado L."/>
            <person name="Berlin A."/>
            <person name="Borenstein D."/>
            <person name="Chapman S.B."/>
            <person name="Chen Z."/>
            <person name="Engels R."/>
            <person name="Freedman E."/>
            <person name="Gellesch M."/>
            <person name="Goldberg J."/>
            <person name="Griggs A."/>
            <person name="Gujja S."/>
            <person name="Heilman E."/>
            <person name="Heiman D."/>
            <person name="Howarth C."/>
            <person name="Jen D."/>
            <person name="Larson L."/>
            <person name="Mehta T."/>
            <person name="Neiman D."/>
            <person name="Park D."/>
            <person name="Pearson M."/>
            <person name="Richards J."/>
            <person name="Roberts A."/>
            <person name="Saif S."/>
            <person name="Shea T."/>
            <person name="Shenoy N."/>
            <person name="Sisk P."/>
            <person name="Stolte C."/>
            <person name="Sykes S."/>
            <person name="Walk T."/>
            <person name="White J."/>
            <person name="Yandava C."/>
            <person name="Haas B."/>
            <person name="Nusbaum C."/>
            <person name="Birren B."/>
        </authorList>
    </citation>
    <scope>NUCLEOTIDE SEQUENCE [LARGE SCALE GENOMIC DNA]</scope>
    <source>
        <strain evidence="2">RMSCC 757 / Silveira</strain>
    </source>
</reference>